<keyword evidence="2" id="KW-1185">Reference proteome</keyword>
<gene>
    <name evidence="1" type="ORF">SAMN06297397_2264</name>
</gene>
<accession>A0AC61PN14</accession>
<dbReference type="Proteomes" id="UP000192328">
    <property type="component" value="Unassembled WGS sequence"/>
</dbReference>
<comment type="caution">
    <text evidence="1">The sequence shown here is derived from an EMBL/GenBank/DDBJ whole genome shotgun (WGS) entry which is preliminary data.</text>
</comment>
<name>A0AC61PN14_9FIRM</name>
<dbReference type="EMBL" id="FWXZ01000004">
    <property type="protein sequence ID" value="SMC73497.1"/>
    <property type="molecule type" value="Genomic_DNA"/>
</dbReference>
<evidence type="ECO:0000313" key="2">
    <source>
        <dbReference type="Proteomes" id="UP000192328"/>
    </source>
</evidence>
<organism evidence="1 2">
    <name type="scientific">Aristaeella lactis</name>
    <dbReference type="NCBI Taxonomy" id="3046383"/>
    <lineage>
        <taxon>Bacteria</taxon>
        <taxon>Bacillati</taxon>
        <taxon>Bacillota</taxon>
        <taxon>Clostridia</taxon>
        <taxon>Eubacteriales</taxon>
        <taxon>Aristaeellaceae</taxon>
        <taxon>Aristaeella</taxon>
    </lineage>
</organism>
<protein>
    <submittedName>
        <fullName evidence="1">Uncharacterized protein</fullName>
    </submittedName>
</protein>
<proteinExistence type="predicted"/>
<reference evidence="1" key="1">
    <citation type="submission" date="2017-04" db="EMBL/GenBank/DDBJ databases">
        <authorList>
            <person name="Varghese N."/>
            <person name="Submissions S."/>
        </authorList>
    </citation>
    <scope>NUCLEOTIDE SEQUENCE</scope>
    <source>
        <strain evidence="1">WTE2008</strain>
    </source>
</reference>
<evidence type="ECO:0000313" key="1">
    <source>
        <dbReference type="EMBL" id="SMC73497.1"/>
    </source>
</evidence>
<sequence>MTKKKPELPEGDDGRTVADMNVEGMPWYTPKNLLPKTERKQGDNSQPLLTKEESRYYTWGALKAALLVTGAICGGIALFILFCQFIWLR</sequence>